<accession>A0A812RMH7</accession>
<name>A0A812RMH7_9DINO</name>
<dbReference type="OrthoDB" id="203073at2759"/>
<protein>
    <submittedName>
        <fullName evidence="2">PIP5K8 protein</fullName>
    </submittedName>
</protein>
<dbReference type="Proteomes" id="UP000604046">
    <property type="component" value="Unassembled WGS sequence"/>
</dbReference>
<gene>
    <name evidence="2" type="primary">PIP5K8</name>
    <name evidence="2" type="ORF">SNAT2548_LOCUS24339</name>
</gene>
<organism evidence="2 3">
    <name type="scientific">Symbiodinium natans</name>
    <dbReference type="NCBI Taxonomy" id="878477"/>
    <lineage>
        <taxon>Eukaryota</taxon>
        <taxon>Sar</taxon>
        <taxon>Alveolata</taxon>
        <taxon>Dinophyceae</taxon>
        <taxon>Suessiales</taxon>
        <taxon>Symbiodiniaceae</taxon>
        <taxon>Symbiodinium</taxon>
    </lineage>
</organism>
<dbReference type="InterPro" id="IPR003409">
    <property type="entry name" value="MORN"/>
</dbReference>
<sequence length="231" mass="25446">MLVAACACIPEGKDVSQCTVRGFQAAEDLLGCDRPPPATREDEVFPAEVASIAIKPLQPRKPKANLVSFSPRLSEDPDTAEKQKPWVGFLTTWMGPEEALRTWEDGRSYRGEWHEDYICIDSGLGPAFANICERRPLIQDGWPHGHGELTLPGPSGGVFRGQWLNGKMHGEGEFVAKSGHRYAGQWAEGSKHGEGAETWPDGMRFQGIYVQGHHQCGALRMPSGVVRRILD</sequence>
<comment type="caution">
    <text evidence="2">The sequence shown here is derived from an EMBL/GenBank/DDBJ whole genome shotgun (WGS) entry which is preliminary data.</text>
</comment>
<dbReference type="SMART" id="SM00698">
    <property type="entry name" value="MORN"/>
    <property type="match status" value="2"/>
</dbReference>
<dbReference type="SUPFAM" id="SSF82185">
    <property type="entry name" value="Histone H3 K4-specific methyltransferase SET7/9 N-terminal domain"/>
    <property type="match status" value="1"/>
</dbReference>
<dbReference type="Gene3D" id="2.20.110.10">
    <property type="entry name" value="Histone H3 K4-specific methyltransferase SET7/9 N-terminal domain"/>
    <property type="match status" value="1"/>
</dbReference>
<keyword evidence="1" id="KW-0677">Repeat</keyword>
<dbReference type="EMBL" id="CAJNDS010002356">
    <property type="protein sequence ID" value="CAE7446623.1"/>
    <property type="molecule type" value="Genomic_DNA"/>
</dbReference>
<evidence type="ECO:0000256" key="1">
    <source>
        <dbReference type="ARBA" id="ARBA00022737"/>
    </source>
</evidence>
<dbReference type="PANTHER" id="PTHR23084:SF263">
    <property type="entry name" value="MORN REPEAT-CONTAINING PROTEIN 1"/>
    <property type="match status" value="1"/>
</dbReference>
<reference evidence="2" key="1">
    <citation type="submission" date="2021-02" db="EMBL/GenBank/DDBJ databases">
        <authorList>
            <person name="Dougan E. K."/>
            <person name="Rhodes N."/>
            <person name="Thang M."/>
            <person name="Chan C."/>
        </authorList>
    </citation>
    <scope>NUCLEOTIDE SEQUENCE</scope>
</reference>
<evidence type="ECO:0000313" key="3">
    <source>
        <dbReference type="Proteomes" id="UP000604046"/>
    </source>
</evidence>
<keyword evidence="3" id="KW-1185">Reference proteome</keyword>
<dbReference type="Pfam" id="PF02493">
    <property type="entry name" value="MORN"/>
    <property type="match status" value="3"/>
</dbReference>
<proteinExistence type="predicted"/>
<dbReference type="AlphaFoldDB" id="A0A812RMH7"/>
<evidence type="ECO:0000313" key="2">
    <source>
        <dbReference type="EMBL" id="CAE7446623.1"/>
    </source>
</evidence>
<dbReference type="PANTHER" id="PTHR23084">
    <property type="entry name" value="PHOSPHATIDYLINOSITOL-4-PHOSPHATE 5-KINASE RELATED"/>
    <property type="match status" value="1"/>
</dbReference>